<dbReference type="STRING" id="104452.A0A0L7KVP0"/>
<evidence type="ECO:0000313" key="3">
    <source>
        <dbReference type="EMBL" id="KOB67175.1"/>
    </source>
</evidence>
<protein>
    <submittedName>
        <fullName evidence="3">Putative Phosphorylated adaptor for RNA export</fullName>
    </submittedName>
</protein>
<evidence type="ECO:0000313" key="4">
    <source>
        <dbReference type="Proteomes" id="UP000037510"/>
    </source>
</evidence>
<comment type="caution">
    <text evidence="3">The sequence shown here is derived from an EMBL/GenBank/DDBJ whole genome shotgun (WGS) entry which is preliminary data.</text>
</comment>
<reference evidence="3 4" key="1">
    <citation type="journal article" date="2015" name="Genome Biol. Evol.">
        <title>The genome of winter moth (Operophtera brumata) provides a genomic perspective on sexual dimorphism and phenology.</title>
        <authorList>
            <person name="Derks M.F."/>
            <person name="Smit S."/>
            <person name="Salis L."/>
            <person name="Schijlen E."/>
            <person name="Bossers A."/>
            <person name="Mateman C."/>
            <person name="Pijl A.S."/>
            <person name="de Ridder D."/>
            <person name="Groenen M.A."/>
            <person name="Visser M.E."/>
            <person name="Megens H.J."/>
        </authorList>
    </citation>
    <scope>NUCLEOTIDE SEQUENCE [LARGE SCALE GENOMIC DNA]</scope>
    <source>
        <strain evidence="3">WM2013NL</strain>
        <tissue evidence="3">Head and thorax</tissue>
    </source>
</reference>
<keyword evidence="4" id="KW-1185">Reference proteome</keyword>
<evidence type="ECO:0000259" key="2">
    <source>
        <dbReference type="Pfam" id="PF10258"/>
    </source>
</evidence>
<organism evidence="3 4">
    <name type="scientific">Operophtera brumata</name>
    <name type="common">Winter moth</name>
    <name type="synonym">Phalaena brumata</name>
    <dbReference type="NCBI Taxonomy" id="104452"/>
    <lineage>
        <taxon>Eukaryota</taxon>
        <taxon>Metazoa</taxon>
        <taxon>Ecdysozoa</taxon>
        <taxon>Arthropoda</taxon>
        <taxon>Hexapoda</taxon>
        <taxon>Insecta</taxon>
        <taxon>Pterygota</taxon>
        <taxon>Neoptera</taxon>
        <taxon>Endopterygota</taxon>
        <taxon>Lepidoptera</taxon>
        <taxon>Glossata</taxon>
        <taxon>Ditrysia</taxon>
        <taxon>Geometroidea</taxon>
        <taxon>Geometridae</taxon>
        <taxon>Larentiinae</taxon>
        <taxon>Operophtera</taxon>
    </lineage>
</organism>
<proteinExistence type="predicted"/>
<gene>
    <name evidence="3" type="ORF">OBRU01_15960</name>
</gene>
<accession>A0A0L7KVP0</accession>
<evidence type="ECO:0000256" key="1">
    <source>
        <dbReference type="SAM" id="MobiDB-lite"/>
    </source>
</evidence>
<name>A0A0L7KVP0_OPEBR</name>
<dbReference type="Proteomes" id="UP000037510">
    <property type="component" value="Unassembled WGS sequence"/>
</dbReference>
<sequence>MVSCDVTKKRSLGIESYDYTIKYRLDDNYSKKVFTNNDVSERTSNKRKNSDRCNVKLRLGKRVNSHQFPREKQQPRLLPDLLVLATDPETMRIVQVLGAGKAMEIYKETQRVEADGGMLVMHLSSTDSEIPSLSRGEAIVQSEHGSNPPPSPATDARDCSSDTDGHTDGHVDRPNSPPPPQDPRALQEYDDGDYLEVMCNDDMDLF</sequence>
<feature type="domain" description="Phosphorylated adapter RNA export protein RNA-binding" evidence="2">
    <location>
        <begin position="91"/>
        <end position="122"/>
    </location>
</feature>
<dbReference type="InterPro" id="IPR019385">
    <property type="entry name" value="PHAX_RNA-binding_domain"/>
</dbReference>
<dbReference type="EMBL" id="JTDY01005270">
    <property type="protein sequence ID" value="KOB67175.1"/>
    <property type="molecule type" value="Genomic_DNA"/>
</dbReference>
<dbReference type="AlphaFoldDB" id="A0A0L7KVP0"/>
<dbReference type="Gene3D" id="1.10.10.1440">
    <property type="entry name" value="PHAX RNA-binding domain"/>
    <property type="match status" value="1"/>
</dbReference>
<feature type="region of interest" description="Disordered" evidence="1">
    <location>
        <begin position="141"/>
        <end position="191"/>
    </location>
</feature>
<feature type="compositionally biased region" description="Basic and acidic residues" evidence="1">
    <location>
        <begin position="155"/>
        <end position="173"/>
    </location>
</feature>
<dbReference type="Pfam" id="PF10258">
    <property type="entry name" value="PHAX_RNA-bd"/>
    <property type="match status" value="1"/>
</dbReference>
<dbReference type="InterPro" id="IPR038092">
    <property type="entry name" value="PHAX_RNA-binding_sf"/>
</dbReference>